<dbReference type="InterPro" id="IPR000772">
    <property type="entry name" value="Ricin_B_lectin"/>
</dbReference>
<dbReference type="EMBL" id="JBHSPA010000013">
    <property type="protein sequence ID" value="MFC5824112.1"/>
    <property type="molecule type" value="Genomic_DNA"/>
</dbReference>
<protein>
    <submittedName>
        <fullName evidence="2">RICIN domain-containing protein</fullName>
    </submittedName>
</protein>
<evidence type="ECO:0000313" key="3">
    <source>
        <dbReference type="Proteomes" id="UP001596058"/>
    </source>
</evidence>
<accession>A0ABW1CFH0</accession>
<dbReference type="Gene3D" id="2.80.10.50">
    <property type="match status" value="2"/>
</dbReference>
<dbReference type="RefSeq" id="WP_379513770.1">
    <property type="nucleotide sequence ID" value="NZ_JBHSPA010000013.1"/>
</dbReference>
<dbReference type="Proteomes" id="UP001596058">
    <property type="component" value="Unassembled WGS sequence"/>
</dbReference>
<proteinExistence type="predicted"/>
<name>A0ABW1CFH0_9ACTN</name>
<dbReference type="SUPFAM" id="SSF50370">
    <property type="entry name" value="Ricin B-like lectins"/>
    <property type="match status" value="1"/>
</dbReference>
<organism evidence="2 3">
    <name type="scientific">Nonomuraea insulae</name>
    <dbReference type="NCBI Taxonomy" id="1616787"/>
    <lineage>
        <taxon>Bacteria</taxon>
        <taxon>Bacillati</taxon>
        <taxon>Actinomycetota</taxon>
        <taxon>Actinomycetes</taxon>
        <taxon>Streptosporangiales</taxon>
        <taxon>Streptosporangiaceae</taxon>
        <taxon>Nonomuraea</taxon>
    </lineage>
</organism>
<comment type="caution">
    <text evidence="2">The sequence shown here is derived from an EMBL/GenBank/DDBJ whole genome shotgun (WGS) entry which is preliminary data.</text>
</comment>
<dbReference type="PROSITE" id="PS50231">
    <property type="entry name" value="RICIN_B_LECTIN"/>
    <property type="match status" value="1"/>
</dbReference>
<dbReference type="CDD" id="cd00161">
    <property type="entry name" value="beta-trefoil_Ricin-like"/>
    <property type="match status" value="1"/>
</dbReference>
<gene>
    <name evidence="2" type="ORF">ACFPZ3_09650</name>
</gene>
<sequence length="181" mass="21192">MVAATLWSPSPGAAAHAGTTTKIETTNDWTWSYLFEIRRRFPSPERCVDVDNGYTFDGANVKQWACANVPQQRWQYLPEQPGSEWFWVRAQHSGKCLDVDRGLTHNGANVQQWTCSYVPQQMWRWKYAYTDAWWNTFYFLENKKSGTCLDVDRGLTDNGANIQIWTCDEWANGQLWYFRRV</sequence>
<reference evidence="3" key="1">
    <citation type="journal article" date="2019" name="Int. J. Syst. Evol. Microbiol.">
        <title>The Global Catalogue of Microorganisms (GCM) 10K type strain sequencing project: providing services to taxonomists for standard genome sequencing and annotation.</title>
        <authorList>
            <consortium name="The Broad Institute Genomics Platform"/>
            <consortium name="The Broad Institute Genome Sequencing Center for Infectious Disease"/>
            <person name="Wu L."/>
            <person name="Ma J."/>
        </authorList>
    </citation>
    <scope>NUCLEOTIDE SEQUENCE [LARGE SCALE GENOMIC DNA]</scope>
    <source>
        <strain evidence="3">CCUG 53903</strain>
    </source>
</reference>
<keyword evidence="3" id="KW-1185">Reference proteome</keyword>
<dbReference type="InterPro" id="IPR035992">
    <property type="entry name" value="Ricin_B-like_lectins"/>
</dbReference>
<dbReference type="Pfam" id="PF14200">
    <property type="entry name" value="RicinB_lectin_2"/>
    <property type="match status" value="2"/>
</dbReference>
<evidence type="ECO:0000313" key="2">
    <source>
        <dbReference type="EMBL" id="MFC5824112.1"/>
    </source>
</evidence>
<evidence type="ECO:0000259" key="1">
    <source>
        <dbReference type="SMART" id="SM00458"/>
    </source>
</evidence>
<feature type="domain" description="Ricin B lectin" evidence="1">
    <location>
        <begin position="31"/>
        <end position="179"/>
    </location>
</feature>
<dbReference type="SMART" id="SM00458">
    <property type="entry name" value="RICIN"/>
    <property type="match status" value="1"/>
</dbReference>